<dbReference type="PROSITE" id="PS51729">
    <property type="entry name" value="GNAT_YJDJ"/>
    <property type="match status" value="1"/>
</dbReference>
<dbReference type="EMBL" id="AONI01000013">
    <property type="protein sequence ID" value="EPX78185.1"/>
    <property type="molecule type" value="Genomic_DNA"/>
</dbReference>
<feature type="domain" description="N-acetyltransferase" evidence="1">
    <location>
        <begin position="9"/>
        <end position="98"/>
    </location>
</feature>
<name>S9RJA4_9RHOB</name>
<dbReference type="PANTHER" id="PTHR31435:SF10">
    <property type="entry name" value="BSR4717 PROTEIN"/>
    <property type="match status" value="1"/>
</dbReference>
<protein>
    <submittedName>
        <fullName evidence="2">Acetyltransferase</fullName>
    </submittedName>
</protein>
<dbReference type="AlphaFoldDB" id="S9RJA4"/>
<dbReference type="InterPro" id="IPR031165">
    <property type="entry name" value="GNAT_YJDJ"/>
</dbReference>
<organism evidence="2 3">
    <name type="scientific">Litoreibacter arenae DSM 19593</name>
    <dbReference type="NCBI Taxonomy" id="1123360"/>
    <lineage>
        <taxon>Bacteria</taxon>
        <taxon>Pseudomonadati</taxon>
        <taxon>Pseudomonadota</taxon>
        <taxon>Alphaproteobacteria</taxon>
        <taxon>Rhodobacterales</taxon>
        <taxon>Roseobacteraceae</taxon>
        <taxon>Litoreibacter</taxon>
    </lineage>
</organism>
<gene>
    <name evidence="2" type="ORF">thalar_02414</name>
</gene>
<evidence type="ECO:0000313" key="3">
    <source>
        <dbReference type="Proteomes" id="UP000015351"/>
    </source>
</evidence>
<dbReference type="STRING" id="1123360.thalar_02414"/>
<evidence type="ECO:0000259" key="1">
    <source>
        <dbReference type="PROSITE" id="PS51729"/>
    </source>
</evidence>
<accession>S9RJA4</accession>
<comment type="caution">
    <text evidence="2">The sequence shown here is derived from an EMBL/GenBank/DDBJ whole genome shotgun (WGS) entry which is preliminary data.</text>
</comment>
<keyword evidence="3" id="KW-1185">Reference proteome</keyword>
<reference evidence="3" key="1">
    <citation type="journal article" date="2013" name="Stand. Genomic Sci.">
        <title>Genome sequence of the Litoreibacter arenae type strain (DSM 19593(T)), a member of the Roseobacter clade isolated from sea sand.</title>
        <authorList>
            <person name="Riedel T."/>
            <person name="Fiebig A."/>
            <person name="Petersen J."/>
            <person name="Gronow S."/>
            <person name="Kyrpides N.C."/>
            <person name="Goker M."/>
            <person name="Klenk H.P."/>
        </authorList>
    </citation>
    <scope>NUCLEOTIDE SEQUENCE [LARGE SCALE GENOMIC DNA]</scope>
    <source>
        <strain evidence="3">DSM 19593</strain>
    </source>
</reference>
<dbReference type="PANTHER" id="PTHR31435">
    <property type="entry name" value="PROTEIN NATD1"/>
    <property type="match status" value="1"/>
</dbReference>
<dbReference type="InterPro" id="IPR045057">
    <property type="entry name" value="Gcn5-rel_NAT"/>
</dbReference>
<sequence>MSDLKITFAETELKGRYRATLDGIDGAGELIIKKVSPTLIIADHTEVPETMGGRGVARALVDRLIADAREKGQRIVPFCPYVRAFAKKHPEDVADVIQW</sequence>
<dbReference type="InterPro" id="IPR016181">
    <property type="entry name" value="Acyl_CoA_acyltransferase"/>
</dbReference>
<dbReference type="Pfam" id="PF14542">
    <property type="entry name" value="Acetyltransf_CG"/>
    <property type="match status" value="1"/>
</dbReference>
<keyword evidence="2" id="KW-0808">Transferase</keyword>
<dbReference type="RefSeq" id="WP_021101343.1">
    <property type="nucleotide sequence ID" value="NZ_KE557311.1"/>
</dbReference>
<dbReference type="HOGENOM" id="CLU_132888_2_1_5"/>
<dbReference type="GO" id="GO:0016740">
    <property type="term" value="F:transferase activity"/>
    <property type="evidence" value="ECO:0007669"/>
    <property type="project" value="UniProtKB-KW"/>
</dbReference>
<dbReference type="Proteomes" id="UP000015351">
    <property type="component" value="Unassembled WGS sequence"/>
</dbReference>
<evidence type="ECO:0000313" key="2">
    <source>
        <dbReference type="EMBL" id="EPX78185.1"/>
    </source>
</evidence>
<dbReference type="Gene3D" id="3.40.630.30">
    <property type="match status" value="1"/>
</dbReference>
<dbReference type="eggNOG" id="COG2388">
    <property type="taxonomic scope" value="Bacteria"/>
</dbReference>
<dbReference type="SUPFAM" id="SSF55729">
    <property type="entry name" value="Acyl-CoA N-acyltransferases (Nat)"/>
    <property type="match status" value="1"/>
</dbReference>
<proteinExistence type="predicted"/>
<dbReference type="OrthoDB" id="9800945at2"/>